<keyword evidence="2" id="KW-0732">Signal</keyword>
<evidence type="ECO:0000256" key="1">
    <source>
        <dbReference type="SAM" id="MobiDB-lite"/>
    </source>
</evidence>
<evidence type="ECO:0000313" key="4">
    <source>
        <dbReference type="Proteomes" id="UP000058599"/>
    </source>
</evidence>
<dbReference type="Proteomes" id="UP000058599">
    <property type="component" value="Chromosome"/>
</dbReference>
<keyword evidence="4" id="KW-1185">Reference proteome</keyword>
<reference evidence="3 4" key="1">
    <citation type="journal article" date="2016" name="BMC Genomics">
        <title>Genomic analysis of the nitrate-respiring Sphingopyxis granuli (formerly Sphingomonas macrogoltabida) strain TFA.</title>
        <authorList>
            <person name="Garcia-Romero I."/>
            <person name="Perez-Pulido A.J."/>
            <person name="Gonzalez-Flores Y.E."/>
            <person name="Reyes-Ramirez F."/>
            <person name="Santero E."/>
            <person name="Floriano B."/>
        </authorList>
    </citation>
    <scope>NUCLEOTIDE SEQUENCE [LARGE SCALE GENOMIC DNA]</scope>
    <source>
        <strain evidence="3 4">TFA</strain>
    </source>
</reference>
<feature type="signal peptide" evidence="2">
    <location>
        <begin position="1"/>
        <end position="22"/>
    </location>
</feature>
<evidence type="ECO:0000313" key="3">
    <source>
        <dbReference type="EMBL" id="AMG73171.1"/>
    </source>
</evidence>
<organism evidence="3 4">
    <name type="scientific">Sphingopyxis granuli</name>
    <dbReference type="NCBI Taxonomy" id="267128"/>
    <lineage>
        <taxon>Bacteria</taxon>
        <taxon>Pseudomonadati</taxon>
        <taxon>Pseudomonadota</taxon>
        <taxon>Alphaproteobacteria</taxon>
        <taxon>Sphingomonadales</taxon>
        <taxon>Sphingomonadaceae</taxon>
        <taxon>Sphingopyxis</taxon>
    </lineage>
</organism>
<evidence type="ECO:0000256" key="2">
    <source>
        <dbReference type="SAM" id="SignalP"/>
    </source>
</evidence>
<dbReference type="EMBL" id="CP012199">
    <property type="protein sequence ID" value="AMG73171.1"/>
    <property type="molecule type" value="Genomic_DNA"/>
</dbReference>
<feature type="compositionally biased region" description="Basic and acidic residues" evidence="1">
    <location>
        <begin position="300"/>
        <end position="312"/>
    </location>
</feature>
<gene>
    <name evidence="3" type="ORF">SGRAN_0776</name>
</gene>
<feature type="chain" id="PRO_5041708833" evidence="2">
    <location>
        <begin position="23"/>
        <end position="324"/>
    </location>
</feature>
<dbReference type="KEGG" id="sgi:SGRAN_0776"/>
<proteinExistence type="predicted"/>
<sequence>MMRRLALLAAAIFAAAGGGAMAQGVQDSSRVAIVTSDVDRFFALYDDPALAADPDALAARYLATPSPGLVEFMALRRITPDRLAAALRAKPAVYRDARGCAAKLDKVRGRLVAATDRLAALYPKAVFPPITIAIGRASSAGTANAKGLYIGLEMLCAAKFIEADDEDRMVHVIAHEYAHVQQPLAQVDDENATVLHAALVEGAAEFVTERMTGSVAYPLLHQWAAERTAELETAFLAEKGRKGARFALALQPAGRWRLARRPRLLGGLPHRPGLLRPRARQDAGAARDHRDARPRRLPRRERLGTGRIERFQVGRNRMTTRKTR</sequence>
<protein>
    <submittedName>
        <fullName evidence="3">Membrane-bound lytic murein transglycosylase</fullName>
    </submittedName>
</protein>
<feature type="region of interest" description="Disordered" evidence="1">
    <location>
        <begin position="269"/>
        <end position="324"/>
    </location>
</feature>
<name>A0AA86GJ42_9SPHN</name>
<accession>A0AA86GJ42</accession>
<dbReference type="AlphaFoldDB" id="A0AA86GJ42"/>
<feature type="compositionally biased region" description="Basic and acidic residues" evidence="1">
    <location>
        <begin position="279"/>
        <end position="291"/>
    </location>
</feature>